<sequence>MADQPVNQNNSDEIDLGQLFQMIGRGFQKFFNFIGSIFKGIFHLIMLFLLFVQKNIIVIAAAIIIGGVGGFILDKVLPEKYISRMVVEPNFNSVQQLYNNIAFYNDLAEAQDSVALATALNITEHEASTIKEIFTDSYSDENQKVKLFDEFIRELDTTTVKTIDFENYLQNFNSLDARFHQISVISTDNRVAKKTQPAIINSIAVNEYFKLQKKINDENLDLQEDIYKNQLSEIDSLQSLYRTVLVKEAEKPMQGTSINMAETGESSSRELALVQEKDVLKERLVQLNRERANKSSIINVISDFPTRGVEQKGFWNSYKFLLPVLLLVFTFAFLALLELNKYLKSYNKEQVDS</sequence>
<evidence type="ECO:0000313" key="2">
    <source>
        <dbReference type="EMBL" id="MDF0714785.1"/>
    </source>
</evidence>
<accession>A0ABT5XUD0</accession>
<feature type="transmembrane region" description="Helical" evidence="1">
    <location>
        <begin position="30"/>
        <end position="50"/>
    </location>
</feature>
<organism evidence="2 3">
    <name type="scientific">Flagellimonas yonaguniensis</name>
    <dbReference type="NCBI Taxonomy" id="3031325"/>
    <lineage>
        <taxon>Bacteria</taxon>
        <taxon>Pseudomonadati</taxon>
        <taxon>Bacteroidota</taxon>
        <taxon>Flavobacteriia</taxon>
        <taxon>Flavobacteriales</taxon>
        <taxon>Flavobacteriaceae</taxon>
        <taxon>Flagellimonas</taxon>
    </lineage>
</organism>
<dbReference type="Proteomes" id="UP001221366">
    <property type="component" value="Unassembled WGS sequence"/>
</dbReference>
<dbReference type="EMBL" id="JARFVB010000001">
    <property type="protein sequence ID" value="MDF0714785.1"/>
    <property type="molecule type" value="Genomic_DNA"/>
</dbReference>
<name>A0ABT5XUD0_9FLAO</name>
<keyword evidence="3" id="KW-1185">Reference proteome</keyword>
<keyword evidence="1" id="KW-1133">Transmembrane helix</keyword>
<proteinExistence type="predicted"/>
<reference evidence="2 3" key="1">
    <citation type="submission" date="2023-03" db="EMBL/GenBank/DDBJ databases">
        <title>Muricauda XX sp. nov. and Muricauda XXX sp. nov., two novel species isolated from Okinawa Trough.</title>
        <authorList>
            <person name="Cao W."/>
            <person name="Deng X."/>
        </authorList>
    </citation>
    <scope>NUCLEOTIDE SEQUENCE [LARGE SCALE GENOMIC DNA]</scope>
    <source>
        <strain evidence="2 3">334s03</strain>
    </source>
</reference>
<keyword evidence="1" id="KW-0812">Transmembrane</keyword>
<evidence type="ECO:0008006" key="4">
    <source>
        <dbReference type="Google" id="ProtNLM"/>
    </source>
</evidence>
<feature type="transmembrane region" description="Helical" evidence="1">
    <location>
        <begin position="56"/>
        <end position="77"/>
    </location>
</feature>
<keyword evidence="1" id="KW-0472">Membrane</keyword>
<comment type="caution">
    <text evidence="2">The sequence shown here is derived from an EMBL/GenBank/DDBJ whole genome shotgun (WGS) entry which is preliminary data.</text>
</comment>
<dbReference type="RefSeq" id="WP_275614065.1">
    <property type="nucleotide sequence ID" value="NZ_JARFVB010000001.1"/>
</dbReference>
<evidence type="ECO:0000256" key="1">
    <source>
        <dbReference type="SAM" id="Phobius"/>
    </source>
</evidence>
<gene>
    <name evidence="2" type="ORF">PY092_01375</name>
</gene>
<protein>
    <recommendedName>
        <fullName evidence="4">Polysaccharide chain length determinant N-terminal domain-containing protein</fullName>
    </recommendedName>
</protein>
<evidence type="ECO:0000313" key="3">
    <source>
        <dbReference type="Proteomes" id="UP001221366"/>
    </source>
</evidence>
<feature type="transmembrane region" description="Helical" evidence="1">
    <location>
        <begin position="320"/>
        <end position="337"/>
    </location>
</feature>